<feature type="transmembrane region" description="Helical" evidence="12">
    <location>
        <begin position="23"/>
        <end position="42"/>
    </location>
</feature>
<evidence type="ECO:0000259" key="13">
    <source>
        <dbReference type="PROSITE" id="PS50928"/>
    </source>
</evidence>
<protein>
    <recommendedName>
        <fullName evidence="11">Probable ergothioneine transporter EgtUBC</fullName>
    </recommendedName>
</protein>
<dbReference type="Pfam" id="PF04069">
    <property type="entry name" value="OpuAC"/>
    <property type="match status" value="1"/>
</dbReference>
<dbReference type="CDD" id="cd06261">
    <property type="entry name" value="TM_PBP2"/>
    <property type="match status" value="1"/>
</dbReference>
<dbReference type="PANTHER" id="PTHR30177:SF4">
    <property type="entry name" value="OSMOPROTECTANT IMPORT PERMEASE PROTEIN OSMW"/>
    <property type="match status" value="1"/>
</dbReference>
<evidence type="ECO:0000256" key="4">
    <source>
        <dbReference type="ARBA" id="ARBA00022692"/>
    </source>
</evidence>
<dbReference type="InterPro" id="IPR035906">
    <property type="entry name" value="MetI-like_sf"/>
</dbReference>
<dbReference type="Gene3D" id="1.10.3720.10">
    <property type="entry name" value="MetI-like"/>
    <property type="match status" value="1"/>
</dbReference>
<evidence type="ECO:0000256" key="12">
    <source>
        <dbReference type="RuleBase" id="RU363032"/>
    </source>
</evidence>
<comment type="similarity">
    <text evidence="2">Belongs to the binding-protein-dependent transport system permease family. CysTW subfamily.</text>
</comment>
<keyword evidence="3 12" id="KW-0813">Transport</keyword>
<dbReference type="InterPro" id="IPR000515">
    <property type="entry name" value="MetI-like"/>
</dbReference>
<comment type="subunit">
    <text evidence="10">The complex is probably composed of at least an ATP-binding protein (EgtUA) and a transmembrane protein (EgtUBC).</text>
</comment>
<feature type="transmembrane region" description="Helical" evidence="12">
    <location>
        <begin position="178"/>
        <end position="198"/>
    </location>
</feature>
<dbReference type="SUPFAM" id="SSF161098">
    <property type="entry name" value="MetI-like"/>
    <property type="match status" value="1"/>
</dbReference>
<sequence length="505" mass="55624">MTNVMEMFQERKAQLLAALLEHIQLSFIALFFAVLIAIPLGIYLTNKKKIAESIIGISAVLQTIPSLALLGLLIPLFGIGKVPAIIALVVYALLPILRNTYTGINEVDPSLKEAALAMGMNRPKRLLKVELPLAMPVMMAGIRTAMVLIVGTATLAALIGAGGLGDIILLGIDRNNTALILIGAIPAAMLALIFDVLLKKLESLSFKKTLTTLSLVSLTAFIIIFFPLFSNKPQDEIVIAGKLGSEPEILINMYKLLIEQETDLTVQLKPGLGKTSFVFNALKSGSIDIYPEFTGTAITEFLKEEAINHNQADVYHQAKDGMLAQFDMVMLSPMNYNNTYALAVSQDLAETYQLQKISDLQAIEQKVKAGFTLEFNDREDGYVGIQKRYGIVFPTLATMEPKLRYQAIQSGDINLLDAYSTDSEIRQYKLHVLEDDQALFPPYQGAPLLRKETLTNYPEIEKALNQLANHITDDEMREMNYQVNVEGKLAADVAKAFLVETGLLK</sequence>
<dbReference type="Gene3D" id="3.40.190.10">
    <property type="entry name" value="Periplasmic binding protein-like II"/>
    <property type="match status" value="1"/>
</dbReference>
<comment type="caution">
    <text evidence="14">The sequence shown here is derived from an EMBL/GenBank/DDBJ whole genome shotgun (WGS) entry which is preliminary data.</text>
</comment>
<dbReference type="PROSITE" id="PS50928">
    <property type="entry name" value="ABC_TM1"/>
    <property type="match status" value="1"/>
</dbReference>
<keyword evidence="6 12" id="KW-1133">Transmembrane helix</keyword>
<dbReference type="InterPro" id="IPR007210">
    <property type="entry name" value="ABC_Gly_betaine_transp_sub-bd"/>
</dbReference>
<reference evidence="14 15" key="1">
    <citation type="submission" date="2017-10" db="EMBL/GenBank/DDBJ databases">
        <title>Draft genome of Lysinibacillus fusiformis strain Juneja, a laboratory-derived pathogen of Drosophila melanogaster.</title>
        <authorList>
            <person name="Smith B.R."/>
            <person name="Unckless R.L."/>
        </authorList>
    </citation>
    <scope>NUCLEOTIDE SEQUENCE [LARGE SCALE GENOMIC DNA]</scope>
    <source>
        <strain evidence="14 15">Juneja</strain>
    </source>
</reference>
<keyword evidence="4 12" id="KW-0812">Transmembrane</keyword>
<dbReference type="GO" id="GO:0006865">
    <property type="term" value="P:amino acid transport"/>
    <property type="evidence" value="ECO:0007669"/>
    <property type="project" value="UniProtKB-KW"/>
</dbReference>
<evidence type="ECO:0000256" key="11">
    <source>
        <dbReference type="ARBA" id="ARBA00067268"/>
    </source>
</evidence>
<dbReference type="EMBL" id="PDFK01000004">
    <property type="protein sequence ID" value="PKU50996.1"/>
    <property type="molecule type" value="Genomic_DNA"/>
</dbReference>
<evidence type="ECO:0000256" key="2">
    <source>
        <dbReference type="ARBA" id="ARBA00007069"/>
    </source>
</evidence>
<evidence type="ECO:0000256" key="1">
    <source>
        <dbReference type="ARBA" id="ARBA00004651"/>
    </source>
</evidence>
<evidence type="ECO:0000256" key="7">
    <source>
        <dbReference type="ARBA" id="ARBA00023136"/>
    </source>
</evidence>
<evidence type="ECO:0000256" key="8">
    <source>
        <dbReference type="ARBA" id="ARBA00035642"/>
    </source>
</evidence>
<dbReference type="GO" id="GO:0043190">
    <property type="term" value="C:ATP-binding cassette (ABC) transporter complex"/>
    <property type="evidence" value="ECO:0007669"/>
    <property type="project" value="InterPro"/>
</dbReference>
<comment type="similarity">
    <text evidence="8">In the C-terminal section; belongs to the OsmX family.</text>
</comment>
<evidence type="ECO:0000313" key="15">
    <source>
        <dbReference type="Proteomes" id="UP000234956"/>
    </source>
</evidence>
<dbReference type="Gene3D" id="3.40.190.120">
    <property type="entry name" value="Osmoprotection protein (prox), domain 2"/>
    <property type="match status" value="1"/>
</dbReference>
<dbReference type="FunFam" id="3.40.190.120:FF:000002">
    <property type="entry name" value="Osmoprotectant ABC transporter, permease protein"/>
    <property type="match status" value="1"/>
</dbReference>
<keyword evidence="5" id="KW-0029">Amino-acid transport</keyword>
<comment type="subcellular location">
    <subcellularLocation>
        <location evidence="1 12">Cell membrane</location>
        <topology evidence="1 12">Multi-pass membrane protein</topology>
    </subcellularLocation>
</comment>
<dbReference type="CDD" id="cd13610">
    <property type="entry name" value="PBP2_ChoS"/>
    <property type="match status" value="1"/>
</dbReference>
<keyword evidence="7 12" id="KW-0472">Membrane</keyword>
<feature type="transmembrane region" description="Helical" evidence="12">
    <location>
        <begin position="80"/>
        <end position="97"/>
    </location>
</feature>
<dbReference type="AlphaFoldDB" id="A0A2I0UYC1"/>
<dbReference type="InterPro" id="IPR058089">
    <property type="entry name" value="EgtUBC_SBD"/>
</dbReference>
<gene>
    <name evidence="14" type="ORF">CRI88_15075</name>
</gene>
<dbReference type="SUPFAM" id="SSF53850">
    <property type="entry name" value="Periplasmic binding protein-like II"/>
    <property type="match status" value="1"/>
</dbReference>
<evidence type="ECO:0000256" key="5">
    <source>
        <dbReference type="ARBA" id="ARBA00022970"/>
    </source>
</evidence>
<name>A0A2I0UYC1_9BACI</name>
<dbReference type="Proteomes" id="UP000234956">
    <property type="component" value="Unassembled WGS sequence"/>
</dbReference>
<dbReference type="RefSeq" id="WP_058844943.1">
    <property type="nucleotide sequence ID" value="NZ_PDFK01000004.1"/>
</dbReference>
<feature type="domain" description="ABC transmembrane type-1" evidence="13">
    <location>
        <begin position="19"/>
        <end position="198"/>
    </location>
</feature>
<evidence type="ECO:0000313" key="14">
    <source>
        <dbReference type="EMBL" id="PKU50996.1"/>
    </source>
</evidence>
<evidence type="ECO:0000256" key="3">
    <source>
        <dbReference type="ARBA" id="ARBA00022448"/>
    </source>
</evidence>
<dbReference type="PANTHER" id="PTHR30177">
    <property type="entry name" value="GLYCINE BETAINE/L-PROLINE TRANSPORT SYSTEM PERMEASE PROTEIN PROW"/>
    <property type="match status" value="1"/>
</dbReference>
<dbReference type="GO" id="GO:0031460">
    <property type="term" value="P:glycine betaine transport"/>
    <property type="evidence" value="ECO:0007669"/>
    <property type="project" value="TreeGrafter"/>
</dbReference>
<dbReference type="FunFam" id="1.10.3720.10:FF:000001">
    <property type="entry name" value="Glycine betaine ABC transporter, permease"/>
    <property type="match status" value="1"/>
</dbReference>
<feature type="transmembrane region" description="Helical" evidence="12">
    <location>
        <begin position="54"/>
        <end position="74"/>
    </location>
</feature>
<dbReference type="InterPro" id="IPR051204">
    <property type="entry name" value="ABC_transp_perm/SBD"/>
</dbReference>
<proteinExistence type="inferred from homology"/>
<dbReference type="GO" id="GO:0016597">
    <property type="term" value="F:amino acid binding"/>
    <property type="evidence" value="ECO:0007669"/>
    <property type="project" value="UniProtKB-ARBA"/>
</dbReference>
<feature type="transmembrane region" description="Helical" evidence="12">
    <location>
        <begin position="210"/>
        <end position="229"/>
    </location>
</feature>
<accession>A0A2I0UYC1</accession>
<evidence type="ECO:0000256" key="6">
    <source>
        <dbReference type="ARBA" id="ARBA00022989"/>
    </source>
</evidence>
<feature type="transmembrane region" description="Helical" evidence="12">
    <location>
        <begin position="145"/>
        <end position="172"/>
    </location>
</feature>
<comment type="similarity">
    <text evidence="9">In the N-terminal section; belongs to the binding-protein-dependent transport system permease family.</text>
</comment>
<evidence type="ECO:0000256" key="10">
    <source>
        <dbReference type="ARBA" id="ARBA00066154"/>
    </source>
</evidence>
<organism evidence="14 15">
    <name type="scientific">Lysinibacillus fusiformis</name>
    <dbReference type="NCBI Taxonomy" id="28031"/>
    <lineage>
        <taxon>Bacteria</taxon>
        <taxon>Bacillati</taxon>
        <taxon>Bacillota</taxon>
        <taxon>Bacilli</taxon>
        <taxon>Bacillales</taxon>
        <taxon>Bacillaceae</taxon>
        <taxon>Lysinibacillus</taxon>
    </lineage>
</organism>
<dbReference type="GO" id="GO:0022857">
    <property type="term" value="F:transmembrane transporter activity"/>
    <property type="evidence" value="ECO:0007669"/>
    <property type="project" value="InterPro"/>
</dbReference>
<dbReference type="Pfam" id="PF00528">
    <property type="entry name" value="BPD_transp_1"/>
    <property type="match status" value="1"/>
</dbReference>
<evidence type="ECO:0000256" key="9">
    <source>
        <dbReference type="ARBA" id="ARBA00035652"/>
    </source>
</evidence>